<keyword evidence="3" id="KW-0812">Transmembrane</keyword>
<dbReference type="Proteomes" id="UP000060390">
    <property type="component" value="Chromosome"/>
</dbReference>
<keyword evidence="1" id="KW-1188">Viral release from host cell</keyword>
<evidence type="ECO:0000259" key="4">
    <source>
        <dbReference type="Pfam" id="PF10145"/>
    </source>
</evidence>
<dbReference type="PANTHER" id="PTHR37813:SF1">
    <property type="entry name" value="FELS-2 PROPHAGE PROTEIN"/>
    <property type="match status" value="1"/>
</dbReference>
<dbReference type="KEGG" id="hsf:HLASA_2024"/>
<keyword evidence="3" id="KW-0472">Membrane</keyword>
<evidence type="ECO:0000313" key="5">
    <source>
        <dbReference type="EMBL" id="ALG82899.1"/>
    </source>
</evidence>
<feature type="transmembrane region" description="Helical" evidence="3">
    <location>
        <begin position="721"/>
        <end position="741"/>
    </location>
</feature>
<sequence>MVGFSGNVRRIATVLTASDRASGDLRSAESAGDDAAESMGRAERRARGAKMGFMALGTATVALGGSIALLTGRFGQLDREFQTIQTTSGATTDQMEEMRDSVKRIGVELPVTMSQGAQAMKALSFAGLDASESMDALAATSELAVASGMNASQSAKTVAQSLNAFNMEAEQANAIVGAMGATFASSATNIQSLSQALTEVQATANSAGISAAETVAAIGTLADSGLEASKAGTSLNAVLSRLTGNSSETQKALEELGLSTQAFTDSSGDLKSMTDILSTLSSEMDDVGSQAERIALAQQLVGREGARALLPLMEDTDKLQQKLEDNLRAEIQGAIGDLAELNDQELSGVSQALGMDVSEQTGTKELITNLRELSKEGESTAEIASRLQVGLGLTDQAAQALASDIADTNQPVKNIAEGIGGVTTAAELAEKQTQTLSGQVQQLRSTLQVIGYEIFVGTKPAITALVGALRSVADPISENETLARGLGAALVALTGAAAAATVAFGAAYVQAAILPAVLKVVSGSFLAGAASATTLTGALSALLAPLAAIAAPALAIVAAVGVLVAAFFVMKEVIEKDILGVGSDLAVLMDRIGAVIDFLNPTIDPLIGILVELGKILLTVAAAPLVLQIMAIIKGLKLLSDIVVWTIDAIMGLVNGTKTLEGVMNDAAGNIVAFFFGIGSTIANALGSMDWGALAWTIVEGLAAGLGAAFGLWVKGWQMYLGFLVKFWTTVPGLVLDGIMALPRLLWDGLKAGFGLWVKGWQLYLGFLVDFWTTVPGIAMKAAKKIPRAIMRGLEAAAPDVAAGIRKVVQVIRDFLPFSNAKRGPLSSIMSVGGKIVSAIASGLKNSAGKVASAAGDVAGVIKGKLDDVVSSAKKKGAALASTVADGAKSAGGKVKDAVTDVADKAGSVLPMSNAEEGPFSNLIERGQKLVSTVAKGVEGEDSTSQNTLAGVAEGTPLGQAASTLVGAIGGSGGPAAALGGGPAAGGSGPIQIVLEQTNEFGNASDREEIRQMVREATRNGGEDALAELELLLKQTLSEA</sequence>
<accession>A0A0N9MLM3</accession>
<evidence type="ECO:0000256" key="1">
    <source>
        <dbReference type="ARBA" id="ARBA00022612"/>
    </source>
</evidence>
<evidence type="ECO:0000256" key="3">
    <source>
        <dbReference type="SAM" id="Phobius"/>
    </source>
</evidence>
<dbReference type="GeneID" id="26011355"/>
<proteinExistence type="predicted"/>
<feature type="transmembrane region" description="Helical" evidence="3">
    <location>
        <begin position="693"/>
        <end position="714"/>
    </location>
</feature>
<feature type="transmembrane region" description="Helical" evidence="3">
    <location>
        <begin position="521"/>
        <end position="543"/>
    </location>
</feature>
<dbReference type="RefSeq" id="WP_054519904.1">
    <property type="nucleotide sequence ID" value="NZ_CP011564.1"/>
</dbReference>
<gene>
    <name evidence="5" type="ORF">HLASA_2024</name>
</gene>
<name>A0A0N9MLM3_9EURY</name>
<dbReference type="InterPro" id="IPR010090">
    <property type="entry name" value="Phage_tape_meas"/>
</dbReference>
<keyword evidence="3" id="KW-1133">Transmembrane helix</keyword>
<dbReference type="STRING" id="1604004.HLASA_2024"/>
<evidence type="ECO:0000256" key="2">
    <source>
        <dbReference type="SAM" id="MobiDB-lite"/>
    </source>
</evidence>
<dbReference type="PANTHER" id="PTHR37813">
    <property type="entry name" value="FELS-2 PROPHAGE PROTEIN"/>
    <property type="match status" value="1"/>
</dbReference>
<reference evidence="6" key="1">
    <citation type="submission" date="2015-05" db="EMBL/GenBank/DDBJ databases">
        <title>Complete genome sequence of Halanaeroarchaeum sulfurireducens type strain M27-SA2, a sulfate-reducer haloarchaeon from marine anoxic lake Medee.</title>
        <authorList>
            <person name="Messina E."/>
            <person name="Kublanov I.V."/>
            <person name="Toshchakov S."/>
            <person name="Arcadi E."/>
            <person name="La Spada G."/>
            <person name="La Cono V."/>
            <person name="Yakimov M.M."/>
        </authorList>
    </citation>
    <scope>NUCLEOTIDE SEQUENCE [LARGE SCALE GENOMIC DNA]</scope>
    <source>
        <strain evidence="6">M27-SA2</strain>
    </source>
</reference>
<organism evidence="5 6">
    <name type="scientific">Halanaeroarchaeum sulfurireducens</name>
    <dbReference type="NCBI Taxonomy" id="1604004"/>
    <lineage>
        <taxon>Archaea</taxon>
        <taxon>Methanobacteriati</taxon>
        <taxon>Methanobacteriota</taxon>
        <taxon>Stenosarchaea group</taxon>
        <taxon>Halobacteria</taxon>
        <taxon>Halobacteriales</taxon>
        <taxon>Halobacteriaceae</taxon>
        <taxon>Halanaeroarchaeum</taxon>
    </lineage>
</organism>
<feature type="transmembrane region" description="Helical" evidence="3">
    <location>
        <begin position="486"/>
        <end position="509"/>
    </location>
</feature>
<dbReference type="Pfam" id="PF10145">
    <property type="entry name" value="PhageMin_Tail"/>
    <property type="match status" value="1"/>
</dbReference>
<feature type="transmembrane region" description="Helical" evidence="3">
    <location>
        <begin position="549"/>
        <end position="569"/>
    </location>
</feature>
<dbReference type="AlphaFoldDB" id="A0A0N9MLM3"/>
<dbReference type="EMBL" id="CP011564">
    <property type="protein sequence ID" value="ALG82899.1"/>
    <property type="molecule type" value="Genomic_DNA"/>
</dbReference>
<reference evidence="5 6" key="2">
    <citation type="journal article" date="2016" name="Stand. Genomic Sci.">
        <title>Complete genome sequence of 'Halanaeroarchaeum sulfurireducens' M27-SA2, a sulfur-reducing and acetate-oxidizing haloarchaeon from the deep-sea hypersaline anoxic lake Medee.</title>
        <authorList>
            <person name="Messina E."/>
            <person name="Sorokin D.Y."/>
            <person name="Kublanov I.V."/>
            <person name="Toshchakov S."/>
            <person name="Lopatina A."/>
            <person name="Arcadi E."/>
            <person name="Smedile F."/>
            <person name="La Spada G."/>
            <person name="La Cono V."/>
            <person name="Yakimov M.M."/>
        </authorList>
    </citation>
    <scope>NUCLEOTIDE SEQUENCE [LARGE SCALE GENOMIC DNA]</scope>
    <source>
        <strain evidence="5 6">M27-SA2</strain>
    </source>
</reference>
<evidence type="ECO:0000313" key="6">
    <source>
        <dbReference type="Proteomes" id="UP000060390"/>
    </source>
</evidence>
<feature type="domain" description="Phage tail tape measure protein" evidence="4">
    <location>
        <begin position="99"/>
        <end position="302"/>
    </location>
</feature>
<feature type="transmembrane region" description="Helical" evidence="3">
    <location>
        <begin position="51"/>
        <end position="70"/>
    </location>
</feature>
<feature type="transmembrane region" description="Helical" evidence="3">
    <location>
        <begin position="761"/>
        <end position="783"/>
    </location>
</feature>
<feature type="region of interest" description="Disordered" evidence="2">
    <location>
        <begin position="22"/>
        <end position="41"/>
    </location>
</feature>
<dbReference type="NCBIfam" id="TIGR01760">
    <property type="entry name" value="tape_meas_TP901"/>
    <property type="match status" value="1"/>
</dbReference>
<feature type="transmembrane region" description="Helical" evidence="3">
    <location>
        <begin position="667"/>
        <end position="687"/>
    </location>
</feature>
<protein>
    <submittedName>
        <fullName evidence="5">Phage tail tape measure protein, TP901 family</fullName>
    </submittedName>
</protein>